<dbReference type="Proteomes" id="UP000694918">
    <property type="component" value="Unplaced"/>
</dbReference>
<gene>
    <name evidence="15" type="primary">LOC105109063</name>
</gene>
<protein>
    <submittedName>
        <fullName evidence="15">Probable LRR receptor-like serine/threonine-protein kinase At4g36180 isoform X1</fullName>
    </submittedName>
</protein>
<evidence type="ECO:0000256" key="12">
    <source>
        <dbReference type="SAM" id="Phobius"/>
    </source>
</evidence>
<keyword evidence="4" id="KW-0433">Leucine-rich repeat</keyword>
<evidence type="ECO:0000256" key="6">
    <source>
        <dbReference type="ARBA" id="ARBA00022729"/>
    </source>
</evidence>
<dbReference type="Pfam" id="PF00560">
    <property type="entry name" value="LRR_1"/>
    <property type="match status" value="7"/>
</dbReference>
<evidence type="ECO:0000256" key="9">
    <source>
        <dbReference type="ARBA" id="ARBA00023136"/>
    </source>
</evidence>
<evidence type="ECO:0000313" key="15">
    <source>
        <dbReference type="RefSeq" id="XP_011001953.1"/>
    </source>
</evidence>
<dbReference type="AlphaFoldDB" id="A0AAJ6SZQ9"/>
<dbReference type="InterPro" id="IPR003591">
    <property type="entry name" value="Leu-rich_rpt_typical-subtyp"/>
</dbReference>
<dbReference type="SUPFAM" id="SSF52058">
    <property type="entry name" value="L domain-like"/>
    <property type="match status" value="2"/>
</dbReference>
<proteinExistence type="inferred from homology"/>
<dbReference type="GeneID" id="105109063"/>
<keyword evidence="7" id="KW-0677">Repeat</keyword>
<dbReference type="FunFam" id="3.80.10.10:FF:000095">
    <property type="entry name" value="LRR receptor-like serine/threonine-protein kinase GSO1"/>
    <property type="match status" value="2"/>
</dbReference>
<comment type="similarity">
    <text evidence="2">Belongs to the RLP family.</text>
</comment>
<comment type="subcellular location">
    <subcellularLocation>
        <location evidence="1">Cell membrane</location>
        <topology evidence="1">Single-pass type I membrane protein</topology>
    </subcellularLocation>
</comment>
<feature type="transmembrane region" description="Helical" evidence="12">
    <location>
        <begin position="909"/>
        <end position="932"/>
    </location>
</feature>
<sequence length="971" mass="108691">MLIENLELLPERARSEIKQGFFLPLVFTRSELLHPGVRGAKFRCIERERRALLQFKKDLIDDYGVLSSWGGEEEKRDCCKWRGVGCDNITGHVTLLDLHSSPVYENLFTPLGGKVSDSLLELQYLNYLDLSLNNFDESMIDFIGSLTSLRYLNLSYNFFTVIIPYQLGNLSRLQSLDLSYSFDASVENLDWLSHLSSLERLDLSGSNLSKVNDWLQVITNLPRLKELRLNQCGLPDIIPSPLSFVNSSKFLAVLHLSNNNLSSAIYPWLYNFSKSLVDLDLSGNQLKGSIPDAFRNMSALTNLVLSGNQLEGGIPRSLGETCSLHVLDLCHNHISEDLSDLVQNLYGRTERSLEILRLCQNQLDGSLPDIARFSSLRELDISCNRLNGLIPESIGFLSKLEHFDVSFNSFQGLVSGEHFSNLSNLQNLDLSYNSLVLRFKSDWDPTFQLNTIRLSSCNMGPFFPQWLRTQRNVHLLDISSANISDKIPNWFWNLLPTLAFLNLSHNLMSGTLPDLLSVDVVDGTFPGFDLSFNQFEGLLPAFPSTTSSLILSNNLFSGPISHICNIAGEILSFLDLSNNLLSGQLPNCFMNWKRLVVLNLANNNLSGKIPSSVGSLFLLQTLSLHNNKLYGELPVSLKNCSMLKFLDLGENRLSGEIPAWIGESLSSLMFLSLQSNEFLGSIPPHICQLRNIRILDLSLNNITGAIPECLDNLTAMVLRGEAETVIDNLYLTKRRGAVFSGGYYINKAWVGWKGRDYEYERNLGLLRVIDFSGNNLSGEIPEEITGLLELVALNLSGNNLTGVIPQKIGQLKLLESLDLSRNHFYGAIPLTMAVLNFLSCLNVSYNNLSGKIPLSTQLQSFDASAFTGNPALCGLPVTQKCLGDVDVPQSPVMNDVIQDNQKTVHEFSMWFYIGMENGFFVSFLGFSGALLLKHSWRHGYFQFLDESLEFLCLILRAHKAKQKRLHPNSCS</sequence>
<keyword evidence="9 12" id="KW-0472">Membrane</keyword>
<dbReference type="KEGG" id="peu:105109063"/>
<accession>A0AAJ6SZQ9</accession>
<keyword evidence="6" id="KW-0732">Signal</keyword>
<name>A0AAJ6SZQ9_POPEU</name>
<dbReference type="SMART" id="SM00369">
    <property type="entry name" value="LRR_TYP"/>
    <property type="match status" value="11"/>
</dbReference>
<evidence type="ECO:0000256" key="7">
    <source>
        <dbReference type="ARBA" id="ARBA00022737"/>
    </source>
</evidence>
<keyword evidence="14" id="KW-1185">Reference proteome</keyword>
<reference evidence="15" key="1">
    <citation type="submission" date="2025-08" db="UniProtKB">
        <authorList>
            <consortium name="RefSeq"/>
        </authorList>
    </citation>
    <scope>IDENTIFICATION</scope>
</reference>
<dbReference type="Pfam" id="PF13855">
    <property type="entry name" value="LRR_8"/>
    <property type="match status" value="4"/>
</dbReference>
<dbReference type="InterPro" id="IPR013210">
    <property type="entry name" value="LRR_N_plant-typ"/>
</dbReference>
<evidence type="ECO:0000313" key="14">
    <source>
        <dbReference type="Proteomes" id="UP000694918"/>
    </source>
</evidence>
<dbReference type="InterPro" id="IPR001611">
    <property type="entry name" value="Leu-rich_rpt"/>
</dbReference>
<dbReference type="RefSeq" id="XP_011001953.1">
    <property type="nucleotide sequence ID" value="XM_011003651.1"/>
</dbReference>
<dbReference type="PANTHER" id="PTHR48063">
    <property type="entry name" value="LRR RECEPTOR-LIKE KINASE"/>
    <property type="match status" value="1"/>
</dbReference>
<keyword evidence="5 12" id="KW-0812">Transmembrane</keyword>
<evidence type="ECO:0000259" key="13">
    <source>
        <dbReference type="Pfam" id="PF08263"/>
    </source>
</evidence>
<organism evidence="14 15">
    <name type="scientific">Populus euphratica</name>
    <name type="common">Euphrates poplar</name>
    <dbReference type="NCBI Taxonomy" id="75702"/>
    <lineage>
        <taxon>Eukaryota</taxon>
        <taxon>Viridiplantae</taxon>
        <taxon>Streptophyta</taxon>
        <taxon>Embryophyta</taxon>
        <taxon>Tracheophyta</taxon>
        <taxon>Spermatophyta</taxon>
        <taxon>Magnoliopsida</taxon>
        <taxon>eudicotyledons</taxon>
        <taxon>Gunneridae</taxon>
        <taxon>Pentapetalae</taxon>
        <taxon>rosids</taxon>
        <taxon>fabids</taxon>
        <taxon>Malpighiales</taxon>
        <taxon>Salicaceae</taxon>
        <taxon>Saliceae</taxon>
        <taxon>Populus</taxon>
    </lineage>
</organism>
<dbReference type="Gene3D" id="3.80.10.10">
    <property type="entry name" value="Ribonuclease Inhibitor"/>
    <property type="match status" value="4"/>
</dbReference>
<dbReference type="Pfam" id="PF08263">
    <property type="entry name" value="LRRNT_2"/>
    <property type="match status" value="1"/>
</dbReference>
<evidence type="ECO:0000256" key="2">
    <source>
        <dbReference type="ARBA" id="ARBA00009592"/>
    </source>
</evidence>
<dbReference type="GO" id="GO:0005886">
    <property type="term" value="C:plasma membrane"/>
    <property type="evidence" value="ECO:0007669"/>
    <property type="project" value="UniProtKB-SubCell"/>
</dbReference>
<evidence type="ECO:0000256" key="8">
    <source>
        <dbReference type="ARBA" id="ARBA00022989"/>
    </source>
</evidence>
<keyword evidence="11" id="KW-0325">Glycoprotein</keyword>
<dbReference type="InterPro" id="IPR032675">
    <property type="entry name" value="LRR_dom_sf"/>
</dbReference>
<evidence type="ECO:0000256" key="4">
    <source>
        <dbReference type="ARBA" id="ARBA00022614"/>
    </source>
</evidence>
<dbReference type="PANTHER" id="PTHR48063:SF103">
    <property type="entry name" value="LEUCINE-RICH RECEPTOR-LIKE KINASE FAMILY PROTEIN"/>
    <property type="match status" value="1"/>
</dbReference>
<evidence type="ECO:0000256" key="11">
    <source>
        <dbReference type="ARBA" id="ARBA00023180"/>
    </source>
</evidence>
<dbReference type="FunFam" id="3.80.10.10:FF:000111">
    <property type="entry name" value="LRR receptor-like serine/threonine-protein kinase ERECTA"/>
    <property type="match status" value="1"/>
</dbReference>
<evidence type="ECO:0000256" key="10">
    <source>
        <dbReference type="ARBA" id="ARBA00023170"/>
    </source>
</evidence>
<keyword evidence="10" id="KW-0675">Receptor</keyword>
<feature type="domain" description="Leucine-rich repeat-containing N-terminal plant-type" evidence="13">
    <location>
        <begin position="47"/>
        <end position="87"/>
    </location>
</feature>
<keyword evidence="8 12" id="KW-1133">Transmembrane helix</keyword>
<keyword evidence="3" id="KW-1003">Cell membrane</keyword>
<dbReference type="InterPro" id="IPR046956">
    <property type="entry name" value="RLP23-like"/>
</dbReference>
<evidence type="ECO:0000256" key="3">
    <source>
        <dbReference type="ARBA" id="ARBA00022475"/>
    </source>
</evidence>
<evidence type="ECO:0000256" key="1">
    <source>
        <dbReference type="ARBA" id="ARBA00004251"/>
    </source>
</evidence>
<evidence type="ECO:0000256" key="5">
    <source>
        <dbReference type="ARBA" id="ARBA00022692"/>
    </source>
</evidence>
<dbReference type="PRINTS" id="PR00019">
    <property type="entry name" value="LEURICHRPT"/>
</dbReference>